<dbReference type="PANTHER" id="PTHR48081:SF5">
    <property type="entry name" value="ALPHA_BETA HYDROLASE FOLD-3 DOMAIN-CONTAINING PROTEIN"/>
    <property type="match status" value="1"/>
</dbReference>
<dbReference type="InterPro" id="IPR050300">
    <property type="entry name" value="GDXG_lipolytic_enzyme"/>
</dbReference>
<keyword evidence="5" id="KW-1185">Reference proteome</keyword>
<feature type="region of interest" description="Disordered" evidence="2">
    <location>
        <begin position="150"/>
        <end position="185"/>
    </location>
</feature>
<evidence type="ECO:0000259" key="3">
    <source>
        <dbReference type="Pfam" id="PF07859"/>
    </source>
</evidence>
<name>A0A9P6D6Y1_9AGAR</name>
<feature type="compositionally biased region" description="Low complexity" evidence="2">
    <location>
        <begin position="943"/>
        <end position="965"/>
    </location>
</feature>
<feature type="domain" description="Alpha/beta hydrolase fold-3" evidence="3">
    <location>
        <begin position="195"/>
        <end position="323"/>
    </location>
</feature>
<reference evidence="4" key="1">
    <citation type="submission" date="2020-11" db="EMBL/GenBank/DDBJ databases">
        <authorList>
            <consortium name="DOE Joint Genome Institute"/>
            <person name="Ahrendt S."/>
            <person name="Riley R."/>
            <person name="Andreopoulos W."/>
            <person name="Labutti K."/>
            <person name="Pangilinan J."/>
            <person name="Ruiz-Duenas F.J."/>
            <person name="Barrasa J.M."/>
            <person name="Sanchez-Garcia M."/>
            <person name="Camarero S."/>
            <person name="Miyauchi S."/>
            <person name="Serrano A."/>
            <person name="Linde D."/>
            <person name="Babiker R."/>
            <person name="Drula E."/>
            <person name="Ayuso-Fernandez I."/>
            <person name="Pacheco R."/>
            <person name="Padilla G."/>
            <person name="Ferreira P."/>
            <person name="Barriuso J."/>
            <person name="Kellner H."/>
            <person name="Castanera R."/>
            <person name="Alfaro M."/>
            <person name="Ramirez L."/>
            <person name="Pisabarro A.G."/>
            <person name="Kuo A."/>
            <person name="Tritt A."/>
            <person name="Lipzen A."/>
            <person name="He G."/>
            <person name="Yan M."/>
            <person name="Ng V."/>
            <person name="Cullen D."/>
            <person name="Martin F."/>
            <person name="Rosso M.-N."/>
            <person name="Henrissat B."/>
            <person name="Hibbett D."/>
            <person name="Martinez A.T."/>
            <person name="Grigoriev I.V."/>
        </authorList>
    </citation>
    <scope>NUCLEOTIDE SEQUENCE</scope>
    <source>
        <strain evidence="4">CIRM-BRFM 674</strain>
    </source>
</reference>
<feature type="compositionally biased region" description="Basic and acidic residues" evidence="2">
    <location>
        <begin position="644"/>
        <end position="657"/>
    </location>
</feature>
<gene>
    <name evidence="4" type="ORF">BDN70DRAFT_870546</name>
</gene>
<comment type="caution">
    <text evidence="4">The sequence shown here is derived from an EMBL/GenBank/DDBJ whole genome shotgun (WGS) entry which is preliminary data.</text>
</comment>
<feature type="compositionally biased region" description="Low complexity" evidence="2">
    <location>
        <begin position="831"/>
        <end position="850"/>
    </location>
</feature>
<feature type="compositionally biased region" description="Basic residues" evidence="2">
    <location>
        <begin position="918"/>
        <end position="929"/>
    </location>
</feature>
<dbReference type="Gene3D" id="3.40.50.1820">
    <property type="entry name" value="alpha/beta hydrolase"/>
    <property type="match status" value="1"/>
</dbReference>
<feature type="compositionally biased region" description="Basic and acidic residues" evidence="2">
    <location>
        <begin position="995"/>
        <end position="1009"/>
    </location>
</feature>
<protein>
    <submittedName>
        <fullName evidence="4">Alpha/beta-hydrolase</fullName>
    </submittedName>
</protein>
<evidence type="ECO:0000313" key="4">
    <source>
        <dbReference type="EMBL" id="KAF9486039.1"/>
    </source>
</evidence>
<feature type="region of interest" description="Disordered" evidence="2">
    <location>
        <begin position="571"/>
        <end position="719"/>
    </location>
</feature>
<dbReference type="GO" id="GO:0016787">
    <property type="term" value="F:hydrolase activity"/>
    <property type="evidence" value="ECO:0007669"/>
    <property type="project" value="UniProtKB-KW"/>
</dbReference>
<accession>A0A9P6D6Y1</accession>
<dbReference type="Pfam" id="PF07859">
    <property type="entry name" value="Abhydrolase_3"/>
    <property type="match status" value="1"/>
</dbReference>
<feature type="compositionally biased region" description="Low complexity" evidence="2">
    <location>
        <begin position="620"/>
        <end position="640"/>
    </location>
</feature>
<feature type="region of interest" description="Disordered" evidence="2">
    <location>
        <begin position="826"/>
        <end position="850"/>
    </location>
</feature>
<dbReference type="PANTHER" id="PTHR48081">
    <property type="entry name" value="AB HYDROLASE SUPERFAMILY PROTEIN C4A8.06C"/>
    <property type="match status" value="1"/>
</dbReference>
<feature type="compositionally biased region" description="Pro residues" evidence="2">
    <location>
        <begin position="681"/>
        <end position="691"/>
    </location>
</feature>
<feature type="compositionally biased region" description="Basic and acidic residues" evidence="2">
    <location>
        <begin position="157"/>
        <end position="168"/>
    </location>
</feature>
<dbReference type="InterPro" id="IPR013094">
    <property type="entry name" value="AB_hydrolase_3"/>
</dbReference>
<dbReference type="Proteomes" id="UP000807469">
    <property type="component" value="Unassembled WGS sequence"/>
</dbReference>
<dbReference type="OrthoDB" id="1662883at2759"/>
<proteinExistence type="predicted"/>
<evidence type="ECO:0000256" key="1">
    <source>
        <dbReference type="ARBA" id="ARBA00022801"/>
    </source>
</evidence>
<feature type="compositionally biased region" description="Pro residues" evidence="2">
    <location>
        <begin position="580"/>
        <end position="589"/>
    </location>
</feature>
<dbReference type="InterPro" id="IPR029058">
    <property type="entry name" value="AB_hydrolase_fold"/>
</dbReference>
<evidence type="ECO:0000256" key="2">
    <source>
        <dbReference type="SAM" id="MobiDB-lite"/>
    </source>
</evidence>
<feature type="region of interest" description="Disordered" evidence="2">
    <location>
        <begin position="918"/>
        <end position="1009"/>
    </location>
</feature>
<keyword evidence="1" id="KW-0378">Hydrolase</keyword>
<sequence length="1009" mass="111094">MPPFSNALTREVGLKVGPTVLEVLVKHYFDRLKADNDTGDSGATLKQDNVLYHEAFTIVKNFLAASTFHTIEELQSFSNTRTPSPPWTHVVRVFVPLVCCDEAALYLIKALGGDEVAKRLIGGVKWWQVRGINGVDGQWITARKDYQEAKRRHKMKHAQDKQSADKGPDPPLMTEDPSSTTGGAYEKDMDAMRCILYLHGGGYYFGSVDQERYSIQRMARKINGRVFAINYRLAPQYPFPCALHDALAAYLFLIRPPPGAAHQAVDPKHIVISGDSAGGGLSLALLQVIRDSDLPSPAGGILISPWCDLTHSFPSVHTNTNTDVIPESGLSFHKPSLLWPPPSEEISSRVHASIRFRIRQVFRSEEPHPFNPASTYTEGYTDITGQADLSTPMAEVSAPINLEKVVAHDSVTGEKIEVNQQLQFYTRNSLLVHPLVSPVMSYLGGLPPLLFIVGDKEVLRDEILYTAHKAAYPEKYPISDRVRSMYPVFRNIEERSKPTPVHLQVYDESPHILPILFAFTTPAKFCFRGMATFTKFVTKMPLVPPPTRKGTSGDVTNGPITRRQSMFAGFKPSTKRHTQPPEPTSPISPPIITLTESPSQHDDTPKRRHTIRRALSATVSHSSSFLRRSRSPSPISPSTSFLNHESRQEGEIPRSESPKPGPEVEASRAGIESPIGEGPASPIPLFGPLPKPSAASSDVGGPRFQLQADPSTNASGTERFAGEPFIYSDISEPTEWPMRMIRERVSTAGVLRALEPLSEIPALQVPTHEIGIFNKETMARYLRDRRMFQNKFAHTSASLDKKRHRALERAKKDTIHRLARLRQALHKDGNGADSVGSGSTSSSGTSAPGWGWAWALEEGEDPPPSSIVSRRDTEEARKLAEVADEAVLGPDHAFSGNNLWAVVINFLTVTPGRENRALVKKRGWRRGHGKEKEKAPETENPDGAVTAGEESGAGSAGGTEAHSTSESGESVPRTHLCKSSSKLATMKLWHRHRKEPSAEAKKSHENLPA</sequence>
<dbReference type="SUPFAM" id="SSF53474">
    <property type="entry name" value="alpha/beta-Hydrolases"/>
    <property type="match status" value="1"/>
</dbReference>
<organism evidence="4 5">
    <name type="scientific">Pholiota conissans</name>
    <dbReference type="NCBI Taxonomy" id="109636"/>
    <lineage>
        <taxon>Eukaryota</taxon>
        <taxon>Fungi</taxon>
        <taxon>Dikarya</taxon>
        <taxon>Basidiomycota</taxon>
        <taxon>Agaricomycotina</taxon>
        <taxon>Agaricomycetes</taxon>
        <taxon>Agaricomycetidae</taxon>
        <taxon>Agaricales</taxon>
        <taxon>Agaricineae</taxon>
        <taxon>Strophariaceae</taxon>
        <taxon>Pholiota</taxon>
    </lineage>
</organism>
<dbReference type="AlphaFoldDB" id="A0A9P6D6Y1"/>
<dbReference type="EMBL" id="MU155132">
    <property type="protein sequence ID" value="KAF9486039.1"/>
    <property type="molecule type" value="Genomic_DNA"/>
</dbReference>
<evidence type="ECO:0000313" key="5">
    <source>
        <dbReference type="Proteomes" id="UP000807469"/>
    </source>
</evidence>